<name>A0A143BZR4_9ACTN</name>
<dbReference type="Gene3D" id="3.90.79.10">
    <property type="entry name" value="Nucleoside Triphosphate Pyrophosphohydrolase"/>
    <property type="match status" value="1"/>
</dbReference>
<dbReference type="InterPro" id="IPR015797">
    <property type="entry name" value="NUDIX_hydrolase-like_dom_sf"/>
</dbReference>
<proteinExistence type="predicted"/>
<evidence type="ECO:0000313" key="5">
    <source>
        <dbReference type="Proteomes" id="UP000076096"/>
    </source>
</evidence>
<evidence type="ECO:0000256" key="2">
    <source>
        <dbReference type="SAM" id="MobiDB-lite"/>
    </source>
</evidence>
<protein>
    <submittedName>
        <fullName evidence="4">NTP pyrophosphohydrolase</fullName>
    </submittedName>
</protein>
<dbReference type="CDD" id="cd04697">
    <property type="entry name" value="NUDIX_Hydrolase"/>
    <property type="match status" value="1"/>
</dbReference>
<accession>A0A143BZR4</accession>
<gene>
    <name evidence="4" type="ORF">A4E84_14740</name>
</gene>
<dbReference type="KEGG" id="stsi:A4E84_14740"/>
<dbReference type="InterPro" id="IPR000086">
    <property type="entry name" value="NUDIX_hydrolase_dom"/>
</dbReference>
<dbReference type="InterPro" id="IPR020084">
    <property type="entry name" value="NUDIX_hydrolase_CS"/>
</dbReference>
<dbReference type="Pfam" id="PF00293">
    <property type="entry name" value="NUDIX"/>
    <property type="match status" value="1"/>
</dbReference>
<feature type="region of interest" description="Disordered" evidence="2">
    <location>
        <begin position="157"/>
        <end position="176"/>
    </location>
</feature>
<dbReference type="AlphaFoldDB" id="A0A143BZR4"/>
<keyword evidence="1 4" id="KW-0378">Hydrolase</keyword>
<dbReference type="Proteomes" id="UP000076096">
    <property type="component" value="Chromosome"/>
</dbReference>
<keyword evidence="5" id="KW-1185">Reference proteome</keyword>
<dbReference type="PROSITE" id="PS00893">
    <property type="entry name" value="NUDIX_BOX"/>
    <property type="match status" value="1"/>
</dbReference>
<evidence type="ECO:0000259" key="3">
    <source>
        <dbReference type="PROSITE" id="PS51462"/>
    </source>
</evidence>
<dbReference type="EMBL" id="CP015098">
    <property type="protein sequence ID" value="AMW10653.1"/>
    <property type="molecule type" value="Genomic_DNA"/>
</dbReference>
<sequence>MREPVERVDGQDRVLGVVDRDEAIRNGWPHRIATTVCRDARGRVLVHRRPEHVSRFPGHYDWLIGGAVEVGESYEEAAARELTEELGVRARVRFVYKFLCRGAISPYWLGVHEAVVSEPLTPDPSAIAWHGWIGEAELGEALRTRLFVPDGVEALRRHPGLSSPTAATRQPTPPPR</sequence>
<dbReference type="SUPFAM" id="SSF55811">
    <property type="entry name" value="Nudix"/>
    <property type="match status" value="1"/>
</dbReference>
<organism evidence="4 5">
    <name type="scientific">Streptomyces qaidamensis</name>
    <dbReference type="NCBI Taxonomy" id="1783515"/>
    <lineage>
        <taxon>Bacteria</taxon>
        <taxon>Bacillati</taxon>
        <taxon>Actinomycetota</taxon>
        <taxon>Actinomycetes</taxon>
        <taxon>Kitasatosporales</taxon>
        <taxon>Streptomycetaceae</taxon>
        <taxon>Streptomyces</taxon>
        <taxon>Streptomyces aurantiacus group</taxon>
    </lineage>
</organism>
<dbReference type="GO" id="GO:0016787">
    <property type="term" value="F:hydrolase activity"/>
    <property type="evidence" value="ECO:0007669"/>
    <property type="project" value="UniProtKB-KW"/>
</dbReference>
<feature type="domain" description="Nudix hydrolase" evidence="3">
    <location>
        <begin position="29"/>
        <end position="157"/>
    </location>
</feature>
<reference evidence="5" key="1">
    <citation type="submission" date="2016-04" db="EMBL/GenBank/DDBJ databases">
        <authorList>
            <person name="Zhang B."/>
        </authorList>
    </citation>
    <scope>NUCLEOTIDE SEQUENCE [LARGE SCALE GENOMIC DNA]</scope>
    <source>
        <strain evidence="5">S10</strain>
    </source>
</reference>
<dbReference type="STRING" id="1783515.A4E84_14740"/>
<dbReference type="PROSITE" id="PS51462">
    <property type="entry name" value="NUDIX"/>
    <property type="match status" value="1"/>
</dbReference>
<evidence type="ECO:0000256" key="1">
    <source>
        <dbReference type="ARBA" id="ARBA00022801"/>
    </source>
</evidence>
<dbReference type="RefSeq" id="WP_062927017.1">
    <property type="nucleotide sequence ID" value="NZ_CP015098.1"/>
</dbReference>
<evidence type="ECO:0000313" key="4">
    <source>
        <dbReference type="EMBL" id="AMW10653.1"/>
    </source>
</evidence>